<organism evidence="5 6">
    <name type="scientific">Bacillus cereus</name>
    <dbReference type="NCBI Taxonomy" id="1396"/>
    <lineage>
        <taxon>Bacteria</taxon>
        <taxon>Bacillati</taxon>
        <taxon>Bacillota</taxon>
        <taxon>Bacilli</taxon>
        <taxon>Bacillales</taxon>
        <taxon>Bacillaceae</taxon>
        <taxon>Bacillus</taxon>
        <taxon>Bacillus cereus group</taxon>
    </lineage>
</organism>
<protein>
    <submittedName>
        <fullName evidence="5">MBL fold metallo-hydrolase</fullName>
    </submittedName>
</protein>
<proteinExistence type="predicted"/>
<evidence type="ECO:0000256" key="2">
    <source>
        <dbReference type="SAM" id="Coils"/>
    </source>
</evidence>
<evidence type="ECO:0000259" key="3">
    <source>
        <dbReference type="SMART" id="SM00849"/>
    </source>
</evidence>
<evidence type="ECO:0000313" key="6">
    <source>
        <dbReference type="Proteomes" id="UP000224076"/>
    </source>
</evidence>
<dbReference type="SMART" id="SM00849">
    <property type="entry name" value="Lactamase_B"/>
    <property type="match status" value="1"/>
</dbReference>
<dbReference type="GO" id="GO:0016787">
    <property type="term" value="F:hydrolase activity"/>
    <property type="evidence" value="ECO:0007669"/>
    <property type="project" value="UniProtKB-KW"/>
</dbReference>
<accession>A0A2B3UM79</accession>
<gene>
    <name evidence="5" type="ORF">COK86_01410</name>
</gene>
<dbReference type="EMBL" id="NVDG01000002">
    <property type="protein sequence ID" value="PFU48262.1"/>
    <property type="molecule type" value="Genomic_DNA"/>
</dbReference>
<sequence>MLITSATYRAKTKRGSMMRVEVWGGAGEYGRSCYFVKNKETKIVFDCGINRSYEDSYPKIEREVVPFLDAVFLSHIHEDHTMGLPLLTKYGYKKKIWTTRYTKERLPAYFEKWRNYNLTQGWNLPYNDQNIKDLNYVCIDEISNPNEWIQITPALRFQWGYSGHVLGAVWFLVDMCNTYVFYSGDYSAESNILRANLPGKLRSDIKIAIVDAAYHTDDVSQIERLDKLCAEIERVAQNKGIALLPLPPLGRAQDIVFYLYERYKEFPLIVDKEILVGFEEMFIYKDWLKNNEKLERILESLKRNIIVMDNDICMQNSYGIVVMSDANMQTKRAQLYYEQLRHEERNSIIFTGHIAKGSFAEQVMKERVSKGCRVERVPYKVHQSISDVKEMLNTLLPEHTVLVHALKEDTDRLQKKLSIAGYENVYSLAMECVEVI</sequence>
<name>A0A2B3UM79_BACCE</name>
<dbReference type="AlphaFoldDB" id="A0A2B3UM79"/>
<dbReference type="Pfam" id="PF07521">
    <property type="entry name" value="RMMBL"/>
    <property type="match status" value="1"/>
</dbReference>
<dbReference type="SMART" id="SM01027">
    <property type="entry name" value="Beta-Casp"/>
    <property type="match status" value="1"/>
</dbReference>
<dbReference type="Gene3D" id="3.40.50.10890">
    <property type="match status" value="1"/>
</dbReference>
<dbReference type="Pfam" id="PF00753">
    <property type="entry name" value="Lactamase_B"/>
    <property type="match status" value="1"/>
</dbReference>
<dbReference type="InterPro" id="IPR022712">
    <property type="entry name" value="Beta_Casp"/>
</dbReference>
<reference evidence="5 6" key="1">
    <citation type="submission" date="2017-09" db="EMBL/GenBank/DDBJ databases">
        <title>Large-scale bioinformatics analysis of Bacillus genomes uncovers conserved roles of natural products in bacterial physiology.</title>
        <authorList>
            <consortium name="Agbiome Team Llc"/>
            <person name="Bleich R.M."/>
            <person name="Grubbs K.J."/>
            <person name="Santa Maria K.C."/>
            <person name="Allen S.E."/>
            <person name="Farag S."/>
            <person name="Shank E.A."/>
            <person name="Bowers A."/>
        </authorList>
    </citation>
    <scope>NUCLEOTIDE SEQUENCE [LARGE SCALE GENOMIC DNA]</scope>
    <source>
        <strain evidence="5 6">AFS061806</strain>
    </source>
</reference>
<dbReference type="Proteomes" id="UP000224076">
    <property type="component" value="Unassembled WGS sequence"/>
</dbReference>
<dbReference type="Gene3D" id="3.60.15.10">
    <property type="entry name" value="Ribonuclease Z/Hydroxyacylglutathione hydrolase-like"/>
    <property type="match status" value="1"/>
</dbReference>
<dbReference type="SUPFAM" id="SSF56281">
    <property type="entry name" value="Metallo-hydrolase/oxidoreductase"/>
    <property type="match status" value="1"/>
</dbReference>
<dbReference type="PANTHER" id="PTHR11203:SF37">
    <property type="entry name" value="INTEGRATOR COMPLEX SUBUNIT 11"/>
    <property type="match status" value="1"/>
</dbReference>
<evidence type="ECO:0000313" key="5">
    <source>
        <dbReference type="EMBL" id="PFU48262.1"/>
    </source>
</evidence>
<feature type="domain" description="Metallo-beta-lactamase" evidence="3">
    <location>
        <begin position="30"/>
        <end position="239"/>
    </location>
</feature>
<dbReference type="PANTHER" id="PTHR11203">
    <property type="entry name" value="CLEAVAGE AND POLYADENYLATION SPECIFICITY FACTOR FAMILY MEMBER"/>
    <property type="match status" value="1"/>
</dbReference>
<dbReference type="GO" id="GO:0004521">
    <property type="term" value="F:RNA endonuclease activity"/>
    <property type="evidence" value="ECO:0007669"/>
    <property type="project" value="TreeGrafter"/>
</dbReference>
<evidence type="ECO:0000259" key="4">
    <source>
        <dbReference type="SMART" id="SM01027"/>
    </source>
</evidence>
<dbReference type="InterPro" id="IPR011108">
    <property type="entry name" value="RMMBL"/>
</dbReference>
<dbReference type="InterPro" id="IPR050698">
    <property type="entry name" value="MBL"/>
</dbReference>
<keyword evidence="2" id="KW-0175">Coiled coil</keyword>
<feature type="domain" description="Beta-Casp" evidence="4">
    <location>
        <begin position="252"/>
        <end position="363"/>
    </location>
</feature>
<dbReference type="InterPro" id="IPR001279">
    <property type="entry name" value="Metallo-B-lactamas"/>
</dbReference>
<evidence type="ECO:0000256" key="1">
    <source>
        <dbReference type="ARBA" id="ARBA00022801"/>
    </source>
</evidence>
<dbReference type="InterPro" id="IPR036866">
    <property type="entry name" value="RibonucZ/Hydroxyglut_hydro"/>
</dbReference>
<keyword evidence="1 5" id="KW-0378">Hydrolase</keyword>
<comment type="caution">
    <text evidence="5">The sequence shown here is derived from an EMBL/GenBank/DDBJ whole genome shotgun (WGS) entry which is preliminary data.</text>
</comment>
<feature type="coiled-coil region" evidence="2">
    <location>
        <begin position="284"/>
        <end position="311"/>
    </location>
</feature>